<dbReference type="InterPro" id="IPR017039">
    <property type="entry name" value="Virul_fac_BrkB"/>
</dbReference>
<keyword evidence="3 6" id="KW-0812">Transmembrane</keyword>
<evidence type="ECO:0000256" key="3">
    <source>
        <dbReference type="ARBA" id="ARBA00022692"/>
    </source>
</evidence>
<evidence type="ECO:0000256" key="2">
    <source>
        <dbReference type="ARBA" id="ARBA00022475"/>
    </source>
</evidence>
<feature type="transmembrane region" description="Helical" evidence="6">
    <location>
        <begin position="252"/>
        <end position="274"/>
    </location>
</feature>
<dbReference type="Pfam" id="PF03631">
    <property type="entry name" value="Virul_fac_BrkB"/>
    <property type="match status" value="1"/>
</dbReference>
<feature type="transmembrane region" description="Helical" evidence="6">
    <location>
        <begin position="224"/>
        <end position="246"/>
    </location>
</feature>
<evidence type="ECO:0000256" key="1">
    <source>
        <dbReference type="ARBA" id="ARBA00004651"/>
    </source>
</evidence>
<organism evidence="7 8">
    <name type="scientific">Porphyromonas circumdentaria</name>
    <dbReference type="NCBI Taxonomy" id="29524"/>
    <lineage>
        <taxon>Bacteria</taxon>
        <taxon>Pseudomonadati</taxon>
        <taxon>Bacteroidota</taxon>
        <taxon>Bacteroidia</taxon>
        <taxon>Bacteroidales</taxon>
        <taxon>Porphyromonadaceae</taxon>
        <taxon>Porphyromonas</taxon>
    </lineage>
</organism>
<keyword evidence="5 6" id="KW-0472">Membrane</keyword>
<sequence>MKKKNTESQPVTRKKKSRFIRKWNYFFNRFFFFVTKDMWHIREHEVKGIHRIYLNALKSIYMAIKGFVAENLTQKASALTYSTVLSIVPLLAVLLGIAKGFGIQDIFFKTLLDYFPSHREELNHSFDFVDNYLDQVRSGIFLGFGLILLCYTVFNLLSTIEGAFNEIWEKPQSRPLKAKIMSYFAMLFLLPIIITVSSGLTLAMSTIKNSFVKDYVIIGPIAELILHLIPFILIVFTFVGMFMAMPNVKVRFFPALLSGILAGVAFQTFQMMYINGMMWISKYNSIYGSFAAFPLLLLWIQLTWVIILFCAKLCYAIQNVDKFYYEKEATLVSRRYNDFLTILVAGHIVHRFIDISNLTPHTAESIADTCKIPIRLTMIIIRELIELGIIIEVNYPEDLKTGYYYPAIDPDKITVGFIIRLLDAKGSENFKVDRQRFATEWELILATRSGLKDTTAETLLKDLPLGN</sequence>
<comment type="subcellular location">
    <subcellularLocation>
        <location evidence="1">Cell membrane</location>
        <topology evidence="1">Multi-pass membrane protein</topology>
    </subcellularLocation>
</comment>
<keyword evidence="2" id="KW-1003">Cell membrane</keyword>
<dbReference type="PANTHER" id="PTHR30213">
    <property type="entry name" value="INNER MEMBRANE PROTEIN YHJD"/>
    <property type="match status" value="1"/>
</dbReference>
<dbReference type="GO" id="GO:0005886">
    <property type="term" value="C:plasma membrane"/>
    <property type="evidence" value="ECO:0007669"/>
    <property type="project" value="UniProtKB-SubCell"/>
</dbReference>
<feature type="transmembrane region" description="Helical" evidence="6">
    <location>
        <begin position="180"/>
        <end position="203"/>
    </location>
</feature>
<protein>
    <submittedName>
        <fullName evidence="7">Membrane protein</fullName>
    </submittedName>
</protein>
<dbReference type="AlphaFoldDB" id="A0A1T4PIT6"/>
<evidence type="ECO:0000313" key="7">
    <source>
        <dbReference type="EMBL" id="SJZ91453.1"/>
    </source>
</evidence>
<evidence type="ECO:0000256" key="6">
    <source>
        <dbReference type="SAM" id="Phobius"/>
    </source>
</evidence>
<evidence type="ECO:0000256" key="5">
    <source>
        <dbReference type="ARBA" id="ARBA00023136"/>
    </source>
</evidence>
<dbReference type="STRING" id="29524.SAMN02745171_01475"/>
<proteinExistence type="predicted"/>
<evidence type="ECO:0000313" key="8">
    <source>
        <dbReference type="Proteomes" id="UP000190121"/>
    </source>
</evidence>
<feature type="transmembrane region" description="Helical" evidence="6">
    <location>
        <begin position="140"/>
        <end position="160"/>
    </location>
</feature>
<evidence type="ECO:0000256" key="4">
    <source>
        <dbReference type="ARBA" id="ARBA00022989"/>
    </source>
</evidence>
<keyword evidence="8" id="KW-1185">Reference proteome</keyword>
<name>A0A1T4PIT6_9PORP</name>
<feature type="transmembrane region" description="Helical" evidence="6">
    <location>
        <begin position="78"/>
        <end position="98"/>
    </location>
</feature>
<reference evidence="8" key="1">
    <citation type="submission" date="2017-02" db="EMBL/GenBank/DDBJ databases">
        <authorList>
            <person name="Varghese N."/>
            <person name="Submissions S."/>
        </authorList>
    </citation>
    <scope>NUCLEOTIDE SEQUENCE [LARGE SCALE GENOMIC DNA]</scope>
    <source>
        <strain evidence="8">ATCC 51356</strain>
    </source>
</reference>
<dbReference type="RefSeq" id="WP_078737373.1">
    <property type="nucleotide sequence ID" value="NZ_FUXE01000017.1"/>
</dbReference>
<keyword evidence="4 6" id="KW-1133">Transmembrane helix</keyword>
<gene>
    <name evidence="7" type="ORF">SAMN02745171_01475</name>
</gene>
<dbReference type="NCBIfam" id="TIGR00765">
    <property type="entry name" value="yihY_not_rbn"/>
    <property type="match status" value="1"/>
</dbReference>
<dbReference type="PANTHER" id="PTHR30213:SF0">
    <property type="entry name" value="UPF0761 MEMBRANE PROTEIN YIHY"/>
    <property type="match status" value="1"/>
</dbReference>
<dbReference type="EMBL" id="FUXE01000017">
    <property type="protein sequence ID" value="SJZ91453.1"/>
    <property type="molecule type" value="Genomic_DNA"/>
</dbReference>
<dbReference type="Proteomes" id="UP000190121">
    <property type="component" value="Unassembled WGS sequence"/>
</dbReference>
<accession>A0A1T4PIT6</accession>
<feature type="transmembrane region" description="Helical" evidence="6">
    <location>
        <begin position="286"/>
        <end position="309"/>
    </location>
</feature>